<keyword evidence="2" id="KW-1185">Reference proteome</keyword>
<dbReference type="RefSeq" id="XP_027079260.1">
    <property type="nucleotide sequence ID" value="XM_027223459.2"/>
</dbReference>
<evidence type="ECO:0000313" key="2">
    <source>
        <dbReference type="Proteomes" id="UP001652660"/>
    </source>
</evidence>
<accession>A0A6P6TMI6</accession>
<dbReference type="AlphaFoldDB" id="A0A6P6TMI6"/>
<proteinExistence type="predicted"/>
<gene>
    <name evidence="3" type="primary">LOC113702320</name>
</gene>
<dbReference type="PANTHER" id="PTHR31228">
    <property type="entry name" value="CYSTATIN/MONELLIN SUPERFAMILY PROTEIN"/>
    <property type="match status" value="1"/>
</dbReference>
<dbReference type="GeneID" id="113702320"/>
<feature type="compositionally biased region" description="Polar residues" evidence="1">
    <location>
        <begin position="39"/>
        <end position="50"/>
    </location>
</feature>
<name>A0A6P6TMI6_COFAR</name>
<dbReference type="Proteomes" id="UP001652660">
    <property type="component" value="Chromosome 7e"/>
</dbReference>
<organism evidence="2 3">
    <name type="scientific">Coffea arabica</name>
    <name type="common">Arabian coffee</name>
    <dbReference type="NCBI Taxonomy" id="13443"/>
    <lineage>
        <taxon>Eukaryota</taxon>
        <taxon>Viridiplantae</taxon>
        <taxon>Streptophyta</taxon>
        <taxon>Embryophyta</taxon>
        <taxon>Tracheophyta</taxon>
        <taxon>Spermatophyta</taxon>
        <taxon>Magnoliopsida</taxon>
        <taxon>eudicotyledons</taxon>
        <taxon>Gunneridae</taxon>
        <taxon>Pentapetalae</taxon>
        <taxon>asterids</taxon>
        <taxon>lamiids</taxon>
        <taxon>Gentianales</taxon>
        <taxon>Rubiaceae</taxon>
        <taxon>Ixoroideae</taxon>
        <taxon>Gardenieae complex</taxon>
        <taxon>Bertiereae - Coffeeae clade</taxon>
        <taxon>Coffeeae</taxon>
        <taxon>Coffea</taxon>
    </lineage>
</organism>
<evidence type="ECO:0000313" key="3">
    <source>
        <dbReference type="RefSeq" id="XP_027079260.1"/>
    </source>
</evidence>
<dbReference type="PANTHER" id="PTHR31228:SF22">
    <property type="entry name" value="CYSTATIN_MONELLIN SUPERFAMILY PROTEIN"/>
    <property type="match status" value="1"/>
</dbReference>
<reference evidence="3" key="2">
    <citation type="submission" date="2025-08" db="UniProtKB">
        <authorList>
            <consortium name="RefSeq"/>
        </authorList>
    </citation>
    <scope>IDENTIFICATION</scope>
    <source>
        <tissue evidence="3">Leaves</tissue>
    </source>
</reference>
<protein>
    <submittedName>
        <fullName evidence="3">Uncharacterized protein</fullName>
    </submittedName>
</protein>
<feature type="compositionally biased region" description="Acidic residues" evidence="1">
    <location>
        <begin position="55"/>
        <end position="70"/>
    </location>
</feature>
<feature type="compositionally biased region" description="Acidic residues" evidence="1">
    <location>
        <begin position="77"/>
        <end position="86"/>
    </location>
</feature>
<evidence type="ECO:0000256" key="1">
    <source>
        <dbReference type="SAM" id="MobiDB-lite"/>
    </source>
</evidence>
<reference evidence="2" key="1">
    <citation type="journal article" date="2025" name="Foods">
        <title>Unveiling the Microbial Signatures of Arabica Coffee Cherries: Insights into Ripeness Specific Diversity, Functional Traits, and Implications for Quality and Safety.</title>
        <authorList>
            <consortium name="RefSeq"/>
            <person name="Tenea G.N."/>
            <person name="Cifuentes V."/>
            <person name="Reyes P."/>
            <person name="Cevallos-Vallejos M."/>
        </authorList>
    </citation>
    <scope>NUCLEOTIDE SEQUENCE [LARGE SCALE GENOMIC DNA]</scope>
</reference>
<feature type="compositionally biased region" description="Basic and acidic residues" evidence="1">
    <location>
        <begin position="20"/>
        <end position="37"/>
    </location>
</feature>
<feature type="region of interest" description="Disordered" evidence="1">
    <location>
        <begin position="1"/>
        <end position="99"/>
    </location>
</feature>
<dbReference type="OrthoDB" id="1090670at2759"/>
<sequence length="255" mass="28531">MDPGKLLSSDEELGVYQPAAEDRGIDGEDVSDKDADQGKPSSSSEMSSLNRDGLQFDDLDANYESGEDYEYVLSTESDSDGSESEPEGSGSGSEPESDWSEHHAFLFDPFLDEWSIKNEEELEKYYDVVFDLEKTRGRFFNCLEDLKTGGVFYRSVKNRVNTAIIHYNKKNQTGFRAGKILNCVLNAAGGAKLYLTFVAKDFNTGDVREFQACVYESAAGGDADRRVNLCRLKIPKEPCEGDGRQMRLKEVEFHD</sequence>